<dbReference type="EMBL" id="JAUSWK010000006">
    <property type="protein sequence ID" value="MDQ0567346.1"/>
    <property type="molecule type" value="Genomic_DNA"/>
</dbReference>
<accession>A0A6I4UDK3</accession>
<dbReference type="AlphaFoldDB" id="A0A6I4UDK3"/>
<evidence type="ECO:0000313" key="2">
    <source>
        <dbReference type="EMBL" id="MXP37002.1"/>
    </source>
</evidence>
<protein>
    <submittedName>
        <fullName evidence="2">Uncharacterized protein</fullName>
    </submittedName>
</protein>
<evidence type="ECO:0000313" key="4">
    <source>
        <dbReference type="Proteomes" id="UP001238601"/>
    </source>
</evidence>
<proteinExistence type="predicted"/>
<dbReference type="Proteomes" id="UP001238601">
    <property type="component" value="Unassembled WGS sequence"/>
</dbReference>
<evidence type="ECO:0000313" key="1">
    <source>
        <dbReference type="EMBL" id="MDQ0567346.1"/>
    </source>
</evidence>
<dbReference type="Proteomes" id="UP000439914">
    <property type="component" value="Unassembled WGS sequence"/>
</dbReference>
<dbReference type="EMBL" id="WTYG01000024">
    <property type="protein sequence ID" value="MXP37002.1"/>
    <property type="molecule type" value="Genomic_DNA"/>
</dbReference>
<sequence>MTEIEQQKRIANYLAAVAHLLGGRPGRFTEFRDKVDIMLSGSAPHAFGLMQFASRVQTTGRPLIWVHQSAECPTVPQIGLAAQMGGGMHYIESCMLCLTGEDDRATLVPDGFNLGAYWFDHALNLHHITDAPASTFEAADGDMVRAYNRLIGIQAEQWERGDTFDLPHLAQAAQISWCAGSSIGDPASPIRSYLRRSIALSITVLARIT</sequence>
<dbReference type="RefSeq" id="WP_063512184.1">
    <property type="nucleotide sequence ID" value="NZ_JAUSWK010000006.1"/>
</dbReference>
<reference evidence="2 3" key="1">
    <citation type="submission" date="2019-12" db="EMBL/GenBank/DDBJ databases">
        <title>Genomic-based taxomic classification of the family Erythrobacteraceae.</title>
        <authorList>
            <person name="Xu L."/>
        </authorList>
    </citation>
    <scope>NUCLEOTIDE SEQUENCE [LARGE SCALE GENOMIC DNA]</scope>
    <source>
        <strain evidence="2 3">CGMCC 1.8703</strain>
    </source>
</reference>
<dbReference type="GeneID" id="93687709"/>
<evidence type="ECO:0000313" key="3">
    <source>
        <dbReference type="Proteomes" id="UP000439914"/>
    </source>
</evidence>
<keyword evidence="4" id="KW-1185">Reference proteome</keyword>
<comment type="caution">
    <text evidence="2">The sequence shown here is derived from an EMBL/GenBank/DDBJ whole genome shotgun (WGS) entry which is preliminary data.</text>
</comment>
<name>A0A6I4UDK3_9SPHN</name>
<gene>
    <name evidence="2" type="ORF">GRI55_14830</name>
    <name evidence="1" type="ORF">QOZ97_002901</name>
</gene>
<organism evidence="2 3">
    <name type="scientific">Qipengyuania citrea</name>
    <dbReference type="NCBI Taxonomy" id="225971"/>
    <lineage>
        <taxon>Bacteria</taxon>
        <taxon>Pseudomonadati</taxon>
        <taxon>Pseudomonadota</taxon>
        <taxon>Alphaproteobacteria</taxon>
        <taxon>Sphingomonadales</taxon>
        <taxon>Erythrobacteraceae</taxon>
        <taxon>Qipengyuania</taxon>
    </lineage>
</organism>
<reference evidence="1 4" key="2">
    <citation type="submission" date="2023-07" db="EMBL/GenBank/DDBJ databases">
        <title>Genomic Encyclopedia of Type Strains, Phase IV (KMG-IV): sequencing the most valuable type-strain genomes for metagenomic binning, comparative biology and taxonomic classification.</title>
        <authorList>
            <person name="Goeker M."/>
        </authorList>
    </citation>
    <scope>NUCLEOTIDE SEQUENCE [LARGE SCALE GENOMIC DNA]</scope>
    <source>
        <strain evidence="1 4">DSM 14432</strain>
    </source>
</reference>